<dbReference type="EMBL" id="CALNXJ010000001">
    <property type="protein sequence ID" value="CAH3031112.1"/>
    <property type="molecule type" value="Genomic_DNA"/>
</dbReference>
<evidence type="ECO:0000313" key="6">
    <source>
        <dbReference type="EMBL" id="CAH3031112.1"/>
    </source>
</evidence>
<dbReference type="Gene3D" id="3.40.50.300">
    <property type="entry name" value="P-loop containing nucleotide triphosphate hydrolases"/>
    <property type="match status" value="1"/>
</dbReference>
<dbReference type="Pfam" id="PF13469">
    <property type="entry name" value="Sulfotransfer_3"/>
    <property type="match status" value="1"/>
</dbReference>
<comment type="similarity">
    <text evidence="1 5">Belongs to the protein sulfotransferase family.</text>
</comment>
<comment type="function">
    <text evidence="5">Catalyzes the O-sulfation of tyrosine residues within acidic motifs of polypeptides, using 3'-phosphoadenylyl sulfate (PAPS) as cosubstrate.</text>
</comment>
<feature type="non-terminal residue" evidence="6">
    <location>
        <position position="1"/>
    </location>
</feature>
<comment type="catalytic activity">
    <reaction evidence="4 5">
        <text>L-tyrosyl-[protein] + 3'-phosphoadenylyl sulfate = O-sulfo-L-tyrosine-[protein] + adenosine 3',5'-bisphosphate + H(+)</text>
        <dbReference type="Rhea" id="RHEA:16801"/>
        <dbReference type="Rhea" id="RHEA-COMP:10136"/>
        <dbReference type="Rhea" id="RHEA-COMP:11688"/>
        <dbReference type="ChEBI" id="CHEBI:15378"/>
        <dbReference type="ChEBI" id="CHEBI:46858"/>
        <dbReference type="ChEBI" id="CHEBI:58339"/>
        <dbReference type="ChEBI" id="CHEBI:58343"/>
        <dbReference type="ChEBI" id="CHEBI:65286"/>
        <dbReference type="EC" id="2.8.2.20"/>
    </reaction>
</comment>
<name>A0AAU9VLU7_9CNID</name>
<evidence type="ECO:0000256" key="2">
    <source>
        <dbReference type="ARBA" id="ARBA00013262"/>
    </source>
</evidence>
<dbReference type="InterPro" id="IPR026634">
    <property type="entry name" value="TPST-like"/>
</dbReference>
<organism evidence="6 7">
    <name type="scientific">Pocillopora meandrina</name>
    <dbReference type="NCBI Taxonomy" id="46732"/>
    <lineage>
        <taxon>Eukaryota</taxon>
        <taxon>Metazoa</taxon>
        <taxon>Cnidaria</taxon>
        <taxon>Anthozoa</taxon>
        <taxon>Hexacorallia</taxon>
        <taxon>Scleractinia</taxon>
        <taxon>Astrocoeniina</taxon>
        <taxon>Pocilloporidae</taxon>
        <taxon>Pocillopora</taxon>
    </lineage>
</organism>
<evidence type="ECO:0000256" key="3">
    <source>
        <dbReference type="ARBA" id="ARBA00022679"/>
    </source>
</evidence>
<dbReference type="Proteomes" id="UP001159428">
    <property type="component" value="Unassembled WGS sequence"/>
</dbReference>
<evidence type="ECO:0000256" key="5">
    <source>
        <dbReference type="RuleBase" id="RU365018"/>
    </source>
</evidence>
<dbReference type="PANTHER" id="PTHR12788:SF8">
    <property type="entry name" value="PROTEIN-TYROSINE SULFOTRANSFERASE"/>
    <property type="match status" value="1"/>
</dbReference>
<dbReference type="PANTHER" id="PTHR12788">
    <property type="entry name" value="PROTEIN-TYROSINE SULFOTRANSFERASE 2"/>
    <property type="match status" value="1"/>
</dbReference>
<evidence type="ECO:0000256" key="1">
    <source>
        <dbReference type="ARBA" id="ARBA00009988"/>
    </source>
</evidence>
<sequence>LAALLDAHPHVVVANDFNILKQWITMPEIFDRKKYFIYELIYAKSRYDVMYGVRSRLVNGVPVQYHYNVEGQWQGQINEGVQVIGDKKAAQASKILLQSEGREHLRNLERKLGTKLKFIHVVRNPFDNIATLALRKAKVKKNEVQDNLECDCHEELDDAIAEYSTQVEGTSQVKKNFPGRVLDVHGMDLMKNPRETLMKICGFLEITCTKKYLEDCVSIVSPVPSKTRQFVKWTEKQLKRVQMLIKNHSFLQSYSFEN</sequence>
<comment type="caution">
    <text evidence="6">The sequence shown here is derived from an EMBL/GenBank/DDBJ whole genome shotgun (WGS) entry which is preliminary data.</text>
</comment>
<dbReference type="GO" id="GO:0005794">
    <property type="term" value="C:Golgi apparatus"/>
    <property type="evidence" value="ECO:0007669"/>
    <property type="project" value="UniProtKB-ARBA"/>
</dbReference>
<reference evidence="6 7" key="1">
    <citation type="submission" date="2022-05" db="EMBL/GenBank/DDBJ databases">
        <authorList>
            <consortium name="Genoscope - CEA"/>
            <person name="William W."/>
        </authorList>
    </citation>
    <scope>NUCLEOTIDE SEQUENCE [LARGE SCALE GENOMIC DNA]</scope>
</reference>
<evidence type="ECO:0000313" key="7">
    <source>
        <dbReference type="Proteomes" id="UP001159428"/>
    </source>
</evidence>
<dbReference type="InterPro" id="IPR027417">
    <property type="entry name" value="P-loop_NTPase"/>
</dbReference>
<gene>
    <name evidence="6" type="ORF">PMEA_00001106</name>
</gene>
<dbReference type="SUPFAM" id="SSF52540">
    <property type="entry name" value="P-loop containing nucleoside triphosphate hydrolases"/>
    <property type="match status" value="1"/>
</dbReference>
<dbReference type="AlphaFoldDB" id="A0AAU9VLU7"/>
<keyword evidence="3 5" id="KW-0808">Transferase</keyword>
<dbReference type="EC" id="2.8.2.20" evidence="2 5"/>
<proteinExistence type="inferred from homology"/>
<keyword evidence="7" id="KW-1185">Reference proteome</keyword>
<dbReference type="GO" id="GO:0008476">
    <property type="term" value="F:protein-tyrosine sulfotransferase activity"/>
    <property type="evidence" value="ECO:0007669"/>
    <property type="project" value="UniProtKB-EC"/>
</dbReference>
<protein>
    <recommendedName>
        <fullName evidence="2 5">Protein-tyrosine sulfotransferase</fullName>
        <ecNumber evidence="2 5">2.8.2.20</ecNumber>
    </recommendedName>
</protein>
<evidence type="ECO:0000256" key="4">
    <source>
        <dbReference type="ARBA" id="ARBA00048460"/>
    </source>
</evidence>
<accession>A0AAU9VLU7</accession>